<dbReference type="InterPro" id="IPR034549">
    <property type="entry name" value="SPACA6"/>
</dbReference>
<evidence type="ECO:0000313" key="2">
    <source>
        <dbReference type="MGI" id="MGI:1922452"/>
    </source>
</evidence>
<protein>
    <submittedName>
        <fullName evidence="1">SPACA6A</fullName>
    </submittedName>
</protein>
<proteinExistence type="evidence at transcript level"/>
<name>A0A0M3Q1Q5_MOUSE</name>
<dbReference type="EMBL" id="KP893886">
    <property type="protein sequence ID" value="ALB78125.1"/>
    <property type="molecule type" value="mRNA"/>
</dbReference>
<accession>A0A0M3Q1Q5</accession>
<dbReference type="AlphaFoldDB" id="A0A0M3Q1Q5"/>
<gene>
    <name evidence="2" type="primary">Spaca6</name>
</gene>
<sequence length="117" mass="13312">MKINYDERSYLHDEFTQMTVFLQEKAARRRDAAAKLKRTIEHLKKAPACIPPCGLQEVARLFHCSGCFSKLCDLPLDCPVQDMLVNRGDQALFSCIVAFELPESEITYSWKFVGGPN</sequence>
<dbReference type="AGR" id="MGI:1922452"/>
<organism evidence="1">
    <name type="scientific">Mus musculus</name>
    <name type="common">Mouse</name>
    <dbReference type="NCBI Taxonomy" id="10090"/>
    <lineage>
        <taxon>Eukaryota</taxon>
        <taxon>Metazoa</taxon>
        <taxon>Chordata</taxon>
        <taxon>Craniata</taxon>
        <taxon>Vertebrata</taxon>
        <taxon>Euteleostomi</taxon>
        <taxon>Mammalia</taxon>
        <taxon>Eutheria</taxon>
        <taxon>Euarchontoglires</taxon>
        <taxon>Glires</taxon>
        <taxon>Rodentia</taxon>
        <taxon>Myomorpha</taxon>
        <taxon>Muroidea</taxon>
        <taxon>Muridae</taxon>
        <taxon>Murinae</taxon>
        <taxon>Mus</taxon>
        <taxon>Mus</taxon>
    </lineage>
</organism>
<dbReference type="MGI" id="MGI:1922452">
    <property type="gene designation" value="Spaca6"/>
</dbReference>
<evidence type="ECO:0000313" key="1">
    <source>
        <dbReference type="EMBL" id="ALB78125.1"/>
    </source>
</evidence>
<dbReference type="PANTHER" id="PTHR37366">
    <property type="entry name" value="SPERM ACROSOME MEMBRANE-ASSOCIATED PROTEIN 6"/>
    <property type="match status" value="1"/>
</dbReference>
<dbReference type="PANTHER" id="PTHR37366:SF1">
    <property type="entry name" value="SPERM ACROSOME MEMBRANE-ASSOCIATED PROTEIN 6"/>
    <property type="match status" value="1"/>
</dbReference>
<reference evidence="1" key="2">
    <citation type="submission" date="2015-09" db="EMBL/GenBank/DDBJ databases">
        <title>miR-125a mediates the effects of notch signaling on promoting myeloid survival and M1 macrophage polarization to repress tumor growth.</title>
        <authorList>
            <person name="Liang S."/>
            <person name="Ma P."/>
            <person name="Dong G."/>
            <person name="Wang L."/>
            <person name="Dou K."/>
        </authorList>
    </citation>
    <scope>NUCLEOTIDE SEQUENCE</scope>
    <source>
        <tissue evidence="1">Bone marrow</tissue>
    </source>
</reference>
<dbReference type="GO" id="GO:0007342">
    <property type="term" value="P:fusion of sperm to egg plasma membrane involved in single fertilization"/>
    <property type="evidence" value="ECO:0007669"/>
    <property type="project" value="InterPro"/>
</dbReference>
<reference evidence="1" key="1">
    <citation type="submission" date="2015-03" db="EMBL/GenBank/DDBJ databases">
        <authorList>
            <person name="Murphy D."/>
        </authorList>
    </citation>
    <scope>NUCLEOTIDE SEQUENCE</scope>
    <source>
        <tissue evidence="1">Bone marrow</tissue>
    </source>
</reference>